<dbReference type="Gene3D" id="3.40.190.10">
    <property type="entry name" value="Periplasmic binding protein-like II"/>
    <property type="match status" value="2"/>
</dbReference>
<dbReference type="CDD" id="cd08411">
    <property type="entry name" value="PBP2_OxyR"/>
    <property type="match status" value="1"/>
</dbReference>
<dbReference type="PROSITE" id="PS50931">
    <property type="entry name" value="HTH_LYSR"/>
    <property type="match status" value="1"/>
</dbReference>
<keyword evidence="4" id="KW-0010">Activator</keyword>
<dbReference type="EMBL" id="CP060028">
    <property type="protein sequence ID" value="QND80099.1"/>
    <property type="molecule type" value="Genomic_DNA"/>
</dbReference>
<keyword evidence="3" id="KW-0238">DNA-binding</keyword>
<dbReference type="PANTHER" id="PTHR30346">
    <property type="entry name" value="TRANSCRIPTIONAL DUAL REGULATOR HCAR-RELATED"/>
    <property type="match status" value="1"/>
</dbReference>
<protein>
    <submittedName>
        <fullName evidence="8">LysR family transcriptional regulator</fullName>
    </submittedName>
</protein>
<gene>
    <name evidence="8" type="ORF">H4W19_17590</name>
</gene>
<evidence type="ECO:0000256" key="3">
    <source>
        <dbReference type="ARBA" id="ARBA00023125"/>
    </source>
</evidence>
<dbReference type="SUPFAM" id="SSF46785">
    <property type="entry name" value="Winged helix' DNA-binding domain"/>
    <property type="match status" value="1"/>
</dbReference>
<evidence type="ECO:0000256" key="6">
    <source>
        <dbReference type="SAM" id="MobiDB-lite"/>
    </source>
</evidence>
<dbReference type="Proteomes" id="UP000515506">
    <property type="component" value="Chromosome"/>
</dbReference>
<dbReference type="PANTHER" id="PTHR30346:SF26">
    <property type="entry name" value="HYDROGEN PEROXIDE-INDUCIBLE GENES ACTIVATOR"/>
    <property type="match status" value="1"/>
</dbReference>
<dbReference type="RefSeq" id="WP_185895384.1">
    <property type="nucleotide sequence ID" value="NZ_CP060028.1"/>
</dbReference>
<dbReference type="Gene3D" id="1.10.10.10">
    <property type="entry name" value="Winged helix-like DNA-binding domain superfamily/Winged helix DNA-binding domain"/>
    <property type="match status" value="1"/>
</dbReference>
<dbReference type="InterPro" id="IPR005119">
    <property type="entry name" value="LysR_subst-bd"/>
</dbReference>
<evidence type="ECO:0000256" key="2">
    <source>
        <dbReference type="ARBA" id="ARBA00023015"/>
    </source>
</evidence>
<feature type="compositionally biased region" description="Pro residues" evidence="6">
    <location>
        <begin position="302"/>
        <end position="323"/>
    </location>
</feature>
<feature type="domain" description="HTH lysR-type" evidence="7">
    <location>
        <begin position="1"/>
        <end position="58"/>
    </location>
</feature>
<comment type="similarity">
    <text evidence="1">Belongs to the LysR transcriptional regulatory family.</text>
</comment>
<evidence type="ECO:0000259" key="7">
    <source>
        <dbReference type="PROSITE" id="PS50931"/>
    </source>
</evidence>
<dbReference type="PRINTS" id="PR00039">
    <property type="entry name" value="HTHLYSR"/>
</dbReference>
<dbReference type="InterPro" id="IPR036388">
    <property type="entry name" value="WH-like_DNA-bd_sf"/>
</dbReference>
<feature type="region of interest" description="Disordered" evidence="6">
    <location>
        <begin position="300"/>
        <end position="323"/>
    </location>
</feature>
<proteinExistence type="inferred from homology"/>
<evidence type="ECO:0000256" key="5">
    <source>
        <dbReference type="ARBA" id="ARBA00023163"/>
    </source>
</evidence>
<evidence type="ECO:0000313" key="9">
    <source>
        <dbReference type="Proteomes" id="UP000515506"/>
    </source>
</evidence>
<reference evidence="8 9" key="1">
    <citation type="submission" date="2020-08" db="EMBL/GenBank/DDBJ databases">
        <title>Streptomycin resistant and MDR strain, P. mexicana.</title>
        <authorList>
            <person name="Ganesh-kumar S."/>
            <person name="Zhe T."/>
            <person name="Yu Z."/>
            <person name="Min Y."/>
        </authorList>
    </citation>
    <scope>NUCLEOTIDE SEQUENCE [LARGE SCALE GENOMIC DNA]</scope>
    <source>
        <strain evidence="8 9">GTZY</strain>
    </source>
</reference>
<keyword evidence="9" id="KW-1185">Reference proteome</keyword>
<evidence type="ECO:0000256" key="1">
    <source>
        <dbReference type="ARBA" id="ARBA00009437"/>
    </source>
</evidence>
<dbReference type="InterPro" id="IPR000847">
    <property type="entry name" value="LysR_HTH_N"/>
</dbReference>
<name>A0ABX6RB24_PSEMX</name>
<dbReference type="Pfam" id="PF00126">
    <property type="entry name" value="HTH_1"/>
    <property type="match status" value="1"/>
</dbReference>
<dbReference type="Pfam" id="PF03466">
    <property type="entry name" value="LysR_substrate"/>
    <property type="match status" value="1"/>
</dbReference>
<accession>A0ABX6RB24</accession>
<evidence type="ECO:0000256" key="4">
    <source>
        <dbReference type="ARBA" id="ARBA00023159"/>
    </source>
</evidence>
<dbReference type="SUPFAM" id="SSF53850">
    <property type="entry name" value="Periplasmic binding protein-like II"/>
    <property type="match status" value="1"/>
</dbReference>
<dbReference type="InterPro" id="IPR036390">
    <property type="entry name" value="WH_DNA-bd_sf"/>
</dbReference>
<sequence>MNLRDLKYLVALADHKHFGRAAAACYVSQPTLSTQIKKLEDELGVPLVERAPRKVMLTPAGRDAAERARRIVAEVEQMKEAARRSQDPEAGTVRLGMFPTLGPYLLPHVVPRIRARFPHLELLLVEEKSDVLLSRLREGKLDAGLLALPVADDQLHTEFLFEEPFVLAVPESHPLAQRGSLTLAELSHQQLLLLEDGHCLREQALDVCRLSGANEKSEFRATSLETLRQMVAADVGITLLPTLAVKPPVARSPNIHLLGFSDSHPSRRIAMVWRKSSAMSGFLQVFAQVFRELPPGLFQPDAPVPAAPPADVAPPASSPPQAA</sequence>
<organism evidence="8 9">
    <name type="scientific">Pseudoxanthomonas mexicana</name>
    <dbReference type="NCBI Taxonomy" id="128785"/>
    <lineage>
        <taxon>Bacteria</taxon>
        <taxon>Pseudomonadati</taxon>
        <taxon>Pseudomonadota</taxon>
        <taxon>Gammaproteobacteria</taxon>
        <taxon>Lysobacterales</taxon>
        <taxon>Lysobacteraceae</taxon>
        <taxon>Pseudoxanthomonas</taxon>
    </lineage>
</organism>
<keyword evidence="2" id="KW-0805">Transcription regulation</keyword>
<evidence type="ECO:0000313" key="8">
    <source>
        <dbReference type="EMBL" id="QND80099.1"/>
    </source>
</evidence>
<keyword evidence="5" id="KW-0804">Transcription</keyword>